<accession>A0A2A2EMG9</accession>
<evidence type="ECO:0008006" key="3">
    <source>
        <dbReference type="Google" id="ProtNLM"/>
    </source>
</evidence>
<dbReference type="Pfam" id="PF11455">
    <property type="entry name" value="MazE-like"/>
    <property type="match status" value="1"/>
</dbReference>
<dbReference type="Proteomes" id="UP000217771">
    <property type="component" value="Unassembled WGS sequence"/>
</dbReference>
<dbReference type="EMBL" id="NSKB01000020">
    <property type="protein sequence ID" value="PAU73956.1"/>
    <property type="molecule type" value="Genomic_DNA"/>
</dbReference>
<sequence length="81" mass="8904">MNIRVNKHRAALRAAGPRPIQIWVPDTRQPGLSEEARSQCAVVAAVDAGDRDLLDFMDAALLDLDDDGDDAWRPGDHCPVR</sequence>
<reference evidence="1 2" key="1">
    <citation type="submission" date="2017-08" db="EMBL/GenBank/DDBJ databases">
        <title>Halomonas alkalisoli sp. nov., isolated from saline alkaline soil.</title>
        <authorList>
            <person name="Wang D."/>
            <person name="Zhang G."/>
        </authorList>
    </citation>
    <scope>NUCLEOTIDE SEQUENCE [LARGE SCALE GENOMIC DNA]</scope>
    <source>
        <strain evidence="1 2">WRN001</strain>
    </source>
</reference>
<name>A0A2A2EMG9_9GAMM</name>
<dbReference type="InterPro" id="IPR021558">
    <property type="entry name" value="MazE-like"/>
</dbReference>
<dbReference type="OrthoDB" id="3734119at2"/>
<keyword evidence="2" id="KW-1185">Reference proteome</keyword>
<evidence type="ECO:0000313" key="1">
    <source>
        <dbReference type="EMBL" id="PAU73956.1"/>
    </source>
</evidence>
<proteinExistence type="predicted"/>
<protein>
    <recommendedName>
        <fullName evidence="3">Antitoxin MazE</fullName>
    </recommendedName>
</protein>
<organism evidence="1 2">
    <name type="scientific">Halomonas salipaludis</name>
    <dbReference type="NCBI Taxonomy" id="2032625"/>
    <lineage>
        <taxon>Bacteria</taxon>
        <taxon>Pseudomonadati</taxon>
        <taxon>Pseudomonadota</taxon>
        <taxon>Gammaproteobacteria</taxon>
        <taxon>Oceanospirillales</taxon>
        <taxon>Halomonadaceae</taxon>
        <taxon>Halomonas</taxon>
    </lineage>
</organism>
<evidence type="ECO:0000313" key="2">
    <source>
        <dbReference type="Proteomes" id="UP000217771"/>
    </source>
</evidence>
<dbReference type="AlphaFoldDB" id="A0A2A2EMG9"/>
<comment type="caution">
    <text evidence="1">The sequence shown here is derived from an EMBL/GenBank/DDBJ whole genome shotgun (WGS) entry which is preliminary data.</text>
</comment>
<gene>
    <name evidence="1" type="ORF">CK498_25125</name>
</gene>